<accession>A0A1Z5R6A5</accession>
<protein>
    <submittedName>
        <fullName evidence="1">Uncharacterized protein</fullName>
    </submittedName>
</protein>
<dbReference type="EMBL" id="CM000767">
    <property type="protein sequence ID" value="OQU78991.1"/>
    <property type="molecule type" value="Genomic_DNA"/>
</dbReference>
<sequence length="151" mass="16322">MATLLAWKQIPLARLLPAWQVTPATLLPKWNFLLDELVLLPTRTLPSHARIPLSLPLSTHAHAAASSPFTSHLRHLRSCRTDEPRIPPCCHREKPSLNAVACSSSSSRLHHRPCNACPCGLGSATPSSLPWTPVHAALAPPPSLVLAQQLG</sequence>
<name>A0A1Z5R6A5_SORBI</name>
<dbReference type="AlphaFoldDB" id="A0A1Z5R6A5"/>
<keyword evidence="2" id="KW-1185">Reference proteome</keyword>
<evidence type="ECO:0000313" key="2">
    <source>
        <dbReference type="Proteomes" id="UP000000768"/>
    </source>
</evidence>
<organism evidence="1 2">
    <name type="scientific">Sorghum bicolor</name>
    <name type="common">Sorghum</name>
    <name type="synonym">Sorghum vulgare</name>
    <dbReference type="NCBI Taxonomy" id="4558"/>
    <lineage>
        <taxon>Eukaryota</taxon>
        <taxon>Viridiplantae</taxon>
        <taxon>Streptophyta</taxon>
        <taxon>Embryophyta</taxon>
        <taxon>Tracheophyta</taxon>
        <taxon>Spermatophyta</taxon>
        <taxon>Magnoliopsida</taxon>
        <taxon>Liliopsida</taxon>
        <taxon>Poales</taxon>
        <taxon>Poaceae</taxon>
        <taxon>PACMAD clade</taxon>
        <taxon>Panicoideae</taxon>
        <taxon>Andropogonodae</taxon>
        <taxon>Andropogoneae</taxon>
        <taxon>Sorghinae</taxon>
        <taxon>Sorghum</taxon>
    </lineage>
</organism>
<dbReference type="InParanoid" id="A0A1Z5R6A5"/>
<dbReference type="Proteomes" id="UP000000768">
    <property type="component" value="Chromosome 8"/>
</dbReference>
<dbReference type="Gramene" id="OQU78991">
    <property type="protein sequence ID" value="OQU78991"/>
    <property type="gene ID" value="SORBI_3008G085050"/>
</dbReference>
<reference evidence="2" key="2">
    <citation type="journal article" date="2018" name="Plant J.">
        <title>The Sorghum bicolor reference genome: improved assembly, gene annotations, a transcriptome atlas, and signatures of genome organization.</title>
        <authorList>
            <person name="McCormick R.F."/>
            <person name="Truong S.K."/>
            <person name="Sreedasyam A."/>
            <person name="Jenkins J."/>
            <person name="Shu S."/>
            <person name="Sims D."/>
            <person name="Kennedy M."/>
            <person name="Amirebrahimi M."/>
            <person name="Weers B.D."/>
            <person name="McKinley B."/>
            <person name="Mattison A."/>
            <person name="Morishige D.T."/>
            <person name="Grimwood J."/>
            <person name="Schmutz J."/>
            <person name="Mullet J.E."/>
        </authorList>
    </citation>
    <scope>NUCLEOTIDE SEQUENCE [LARGE SCALE GENOMIC DNA]</scope>
    <source>
        <strain evidence="2">cv. BTx623</strain>
    </source>
</reference>
<evidence type="ECO:0000313" key="1">
    <source>
        <dbReference type="EMBL" id="OQU78991.1"/>
    </source>
</evidence>
<gene>
    <name evidence="1" type="ORF">SORBI_3008G085050</name>
</gene>
<proteinExistence type="predicted"/>
<reference evidence="1 2" key="1">
    <citation type="journal article" date="2009" name="Nature">
        <title>The Sorghum bicolor genome and the diversification of grasses.</title>
        <authorList>
            <person name="Paterson A.H."/>
            <person name="Bowers J.E."/>
            <person name="Bruggmann R."/>
            <person name="Dubchak I."/>
            <person name="Grimwood J."/>
            <person name="Gundlach H."/>
            <person name="Haberer G."/>
            <person name="Hellsten U."/>
            <person name="Mitros T."/>
            <person name="Poliakov A."/>
            <person name="Schmutz J."/>
            <person name="Spannagl M."/>
            <person name="Tang H."/>
            <person name="Wang X."/>
            <person name="Wicker T."/>
            <person name="Bharti A.K."/>
            <person name="Chapman J."/>
            <person name="Feltus F.A."/>
            <person name="Gowik U."/>
            <person name="Grigoriev I.V."/>
            <person name="Lyons E."/>
            <person name="Maher C.A."/>
            <person name="Martis M."/>
            <person name="Narechania A."/>
            <person name="Otillar R.P."/>
            <person name="Penning B.W."/>
            <person name="Salamov A.A."/>
            <person name="Wang Y."/>
            <person name="Zhang L."/>
            <person name="Carpita N.C."/>
            <person name="Freeling M."/>
            <person name="Gingle A.R."/>
            <person name="Hash C.T."/>
            <person name="Keller B."/>
            <person name="Klein P."/>
            <person name="Kresovich S."/>
            <person name="McCann M.C."/>
            <person name="Ming R."/>
            <person name="Peterson D.G."/>
            <person name="Mehboob-ur-Rahman"/>
            <person name="Ware D."/>
            <person name="Westhoff P."/>
            <person name="Mayer K.F."/>
            <person name="Messing J."/>
            <person name="Rokhsar D.S."/>
        </authorList>
    </citation>
    <scope>NUCLEOTIDE SEQUENCE [LARGE SCALE GENOMIC DNA]</scope>
    <source>
        <strain evidence="2">cv. BTx623</strain>
    </source>
</reference>